<dbReference type="AlphaFoldDB" id="J0DB13"/>
<gene>
    <name evidence="2" type="ORF">AURDEDRAFT_116689</name>
</gene>
<organism evidence="2 3">
    <name type="scientific">Auricularia subglabra (strain TFB-10046 / SS5)</name>
    <name type="common">White-rot fungus</name>
    <name type="synonym">Auricularia delicata (strain TFB10046)</name>
    <dbReference type="NCBI Taxonomy" id="717982"/>
    <lineage>
        <taxon>Eukaryota</taxon>
        <taxon>Fungi</taxon>
        <taxon>Dikarya</taxon>
        <taxon>Basidiomycota</taxon>
        <taxon>Agaricomycotina</taxon>
        <taxon>Agaricomycetes</taxon>
        <taxon>Auriculariales</taxon>
        <taxon>Auriculariaceae</taxon>
        <taxon>Auricularia</taxon>
    </lineage>
</organism>
<evidence type="ECO:0000313" key="3">
    <source>
        <dbReference type="Proteomes" id="UP000006514"/>
    </source>
</evidence>
<name>J0DB13_AURST</name>
<feature type="signal peptide" evidence="1">
    <location>
        <begin position="1"/>
        <end position="24"/>
    </location>
</feature>
<dbReference type="KEGG" id="adl:AURDEDRAFT_116689"/>
<protein>
    <recommendedName>
        <fullName evidence="4">Secreted protein</fullName>
    </recommendedName>
</protein>
<dbReference type="Proteomes" id="UP000006514">
    <property type="component" value="Unassembled WGS sequence"/>
</dbReference>
<evidence type="ECO:0000256" key="1">
    <source>
        <dbReference type="SAM" id="SignalP"/>
    </source>
</evidence>
<dbReference type="EMBL" id="JH687836">
    <property type="protein sequence ID" value="EJD37685.1"/>
    <property type="molecule type" value="Genomic_DNA"/>
</dbReference>
<sequence length="74" mass="8366">MSARLFRAWLRFIGLGKCVPFLDALCRSGARFTSVARANRPPRRILLPHPQPPAAVPSRGYSVDKRFPNASLWF</sequence>
<keyword evidence="3" id="KW-1185">Reference proteome</keyword>
<proteinExistence type="predicted"/>
<reference evidence="3" key="1">
    <citation type="journal article" date="2012" name="Science">
        <title>The Paleozoic origin of enzymatic lignin decomposition reconstructed from 31 fungal genomes.</title>
        <authorList>
            <person name="Floudas D."/>
            <person name="Binder M."/>
            <person name="Riley R."/>
            <person name="Barry K."/>
            <person name="Blanchette R.A."/>
            <person name="Henrissat B."/>
            <person name="Martinez A.T."/>
            <person name="Otillar R."/>
            <person name="Spatafora J.W."/>
            <person name="Yadav J.S."/>
            <person name="Aerts A."/>
            <person name="Benoit I."/>
            <person name="Boyd A."/>
            <person name="Carlson A."/>
            <person name="Copeland A."/>
            <person name="Coutinho P.M."/>
            <person name="de Vries R.P."/>
            <person name="Ferreira P."/>
            <person name="Findley K."/>
            <person name="Foster B."/>
            <person name="Gaskell J."/>
            <person name="Glotzer D."/>
            <person name="Gorecki P."/>
            <person name="Heitman J."/>
            <person name="Hesse C."/>
            <person name="Hori C."/>
            <person name="Igarashi K."/>
            <person name="Jurgens J.A."/>
            <person name="Kallen N."/>
            <person name="Kersten P."/>
            <person name="Kohler A."/>
            <person name="Kuees U."/>
            <person name="Kumar T.K.A."/>
            <person name="Kuo A."/>
            <person name="LaButti K."/>
            <person name="Larrondo L.F."/>
            <person name="Lindquist E."/>
            <person name="Ling A."/>
            <person name="Lombard V."/>
            <person name="Lucas S."/>
            <person name="Lundell T."/>
            <person name="Martin R."/>
            <person name="McLaughlin D.J."/>
            <person name="Morgenstern I."/>
            <person name="Morin E."/>
            <person name="Murat C."/>
            <person name="Nagy L.G."/>
            <person name="Nolan M."/>
            <person name="Ohm R.A."/>
            <person name="Patyshakuliyeva A."/>
            <person name="Rokas A."/>
            <person name="Ruiz-Duenas F.J."/>
            <person name="Sabat G."/>
            <person name="Salamov A."/>
            <person name="Samejima M."/>
            <person name="Schmutz J."/>
            <person name="Slot J.C."/>
            <person name="St John F."/>
            <person name="Stenlid J."/>
            <person name="Sun H."/>
            <person name="Sun S."/>
            <person name="Syed K."/>
            <person name="Tsang A."/>
            <person name="Wiebenga A."/>
            <person name="Young D."/>
            <person name="Pisabarro A."/>
            <person name="Eastwood D.C."/>
            <person name="Martin F."/>
            <person name="Cullen D."/>
            <person name="Grigoriev I.V."/>
            <person name="Hibbett D.S."/>
        </authorList>
    </citation>
    <scope>NUCLEOTIDE SEQUENCE [LARGE SCALE GENOMIC DNA]</scope>
    <source>
        <strain evidence="3">TFB10046</strain>
    </source>
</reference>
<dbReference type="InParanoid" id="J0DB13"/>
<keyword evidence="1" id="KW-0732">Signal</keyword>
<evidence type="ECO:0008006" key="4">
    <source>
        <dbReference type="Google" id="ProtNLM"/>
    </source>
</evidence>
<accession>J0DB13</accession>
<feature type="chain" id="PRO_5003732768" description="Secreted protein" evidence="1">
    <location>
        <begin position="25"/>
        <end position="74"/>
    </location>
</feature>
<evidence type="ECO:0000313" key="2">
    <source>
        <dbReference type="EMBL" id="EJD37685.1"/>
    </source>
</evidence>